<dbReference type="InterPro" id="IPR036390">
    <property type="entry name" value="WH_DNA-bd_sf"/>
</dbReference>
<dbReference type="PANTHER" id="PTHR39515">
    <property type="entry name" value="CONSERVED PROTEIN"/>
    <property type="match status" value="1"/>
</dbReference>
<keyword evidence="3" id="KW-1185">Reference proteome</keyword>
<dbReference type="Gene3D" id="1.10.10.10">
    <property type="entry name" value="Winged helix-like DNA-binding domain superfamily/Winged helix DNA-binding domain"/>
    <property type="match status" value="1"/>
</dbReference>
<proteinExistence type="predicted"/>
<gene>
    <name evidence="2" type="ORF">R3P95_22140</name>
</gene>
<protein>
    <submittedName>
        <fullName evidence="2">MarR family transcriptional regulator</fullName>
    </submittedName>
</protein>
<dbReference type="PANTHER" id="PTHR39515:SF2">
    <property type="entry name" value="HTH-TYPE TRANSCRIPTIONAL REGULATOR RV0880"/>
    <property type="match status" value="1"/>
</dbReference>
<comment type="caution">
    <text evidence="2">The sequence shown here is derived from an EMBL/GenBank/DDBJ whole genome shotgun (WGS) entry which is preliminary data.</text>
</comment>
<evidence type="ECO:0000313" key="2">
    <source>
        <dbReference type="EMBL" id="MDV6233265.1"/>
    </source>
</evidence>
<sequence length="144" mass="15891">MSDLPDSRLARDLSVSAMRLNRRLRLRHSSDRLPVAQLSILTTLLREGPMTTGELAARERIKPPSVSRSSHALVELGLMSREPHPTDGRQVVLLLTDAGTATARQEVAAREIALAEQLDELTPQQRETLAAAARILTEIVERVD</sequence>
<dbReference type="InterPro" id="IPR036388">
    <property type="entry name" value="WH-like_DNA-bd_sf"/>
</dbReference>
<evidence type="ECO:0000313" key="3">
    <source>
        <dbReference type="Proteomes" id="UP001185899"/>
    </source>
</evidence>
<accession>A0ABU4B429</accession>
<reference evidence="2 3" key="1">
    <citation type="submission" date="2023-10" db="EMBL/GenBank/DDBJ databases">
        <title>Development of a sustainable strategy for remediation of hydrocarbon-contaminated territories based on the waste exchange concept.</title>
        <authorList>
            <person name="Krivoruchko A."/>
        </authorList>
    </citation>
    <scope>NUCLEOTIDE SEQUENCE [LARGE SCALE GENOMIC DNA]</scope>
    <source>
        <strain evidence="2 3">IEGM 1322</strain>
    </source>
</reference>
<dbReference type="PROSITE" id="PS50995">
    <property type="entry name" value="HTH_MARR_2"/>
    <property type="match status" value="1"/>
</dbReference>
<organism evidence="2 3">
    <name type="scientific">Rhodococcus cercidiphylli</name>
    <dbReference type="NCBI Taxonomy" id="489916"/>
    <lineage>
        <taxon>Bacteria</taxon>
        <taxon>Bacillati</taxon>
        <taxon>Actinomycetota</taxon>
        <taxon>Actinomycetes</taxon>
        <taxon>Mycobacteriales</taxon>
        <taxon>Nocardiaceae</taxon>
        <taxon>Rhodococcus</taxon>
    </lineage>
</organism>
<dbReference type="Pfam" id="PF01047">
    <property type="entry name" value="MarR"/>
    <property type="match status" value="1"/>
</dbReference>
<evidence type="ECO:0000259" key="1">
    <source>
        <dbReference type="PROSITE" id="PS50995"/>
    </source>
</evidence>
<feature type="domain" description="HTH marR-type" evidence="1">
    <location>
        <begin position="6"/>
        <end position="144"/>
    </location>
</feature>
<dbReference type="InterPro" id="IPR000835">
    <property type="entry name" value="HTH_MarR-typ"/>
</dbReference>
<dbReference type="EMBL" id="JAWLKE010000009">
    <property type="protein sequence ID" value="MDV6233265.1"/>
    <property type="molecule type" value="Genomic_DNA"/>
</dbReference>
<dbReference type="Proteomes" id="UP001185899">
    <property type="component" value="Unassembled WGS sequence"/>
</dbReference>
<dbReference type="SUPFAM" id="SSF46785">
    <property type="entry name" value="Winged helix' DNA-binding domain"/>
    <property type="match status" value="1"/>
</dbReference>
<dbReference type="RefSeq" id="WP_269594504.1">
    <property type="nucleotide sequence ID" value="NZ_JAWLKE010000009.1"/>
</dbReference>
<dbReference type="InterPro" id="IPR052526">
    <property type="entry name" value="HTH-type_Bedaq_tolerance"/>
</dbReference>
<dbReference type="SMART" id="SM00347">
    <property type="entry name" value="HTH_MARR"/>
    <property type="match status" value="1"/>
</dbReference>
<name>A0ABU4B429_9NOCA</name>